<keyword evidence="2" id="KW-1185">Reference proteome</keyword>
<comment type="caution">
    <text evidence="1">The sequence shown here is derived from an EMBL/GenBank/DDBJ whole genome shotgun (WGS) entry which is preliminary data.</text>
</comment>
<accession>A0A9J5ZUV6</accession>
<organism evidence="1 2">
    <name type="scientific">Solanum commersonii</name>
    <name type="common">Commerson's wild potato</name>
    <name type="synonym">Commerson's nightshade</name>
    <dbReference type="NCBI Taxonomy" id="4109"/>
    <lineage>
        <taxon>Eukaryota</taxon>
        <taxon>Viridiplantae</taxon>
        <taxon>Streptophyta</taxon>
        <taxon>Embryophyta</taxon>
        <taxon>Tracheophyta</taxon>
        <taxon>Spermatophyta</taxon>
        <taxon>Magnoliopsida</taxon>
        <taxon>eudicotyledons</taxon>
        <taxon>Gunneridae</taxon>
        <taxon>Pentapetalae</taxon>
        <taxon>asterids</taxon>
        <taxon>lamiids</taxon>
        <taxon>Solanales</taxon>
        <taxon>Solanaceae</taxon>
        <taxon>Solanoideae</taxon>
        <taxon>Solaneae</taxon>
        <taxon>Solanum</taxon>
    </lineage>
</organism>
<name>A0A9J5ZUV6_SOLCO</name>
<dbReference type="Proteomes" id="UP000824120">
    <property type="component" value="Chromosome 3"/>
</dbReference>
<evidence type="ECO:0000313" key="1">
    <source>
        <dbReference type="EMBL" id="KAG5615764.1"/>
    </source>
</evidence>
<dbReference type="AlphaFoldDB" id="A0A9J5ZUV6"/>
<sequence>MLRTNAGLTMCHRGEILGGKMEVVVELDHIRVVSKVAFIMTSILRILWPRGHLKKLQDFSCHTHVQQTVNYVDIIYKAWYEALDFSQNGLAGACHQMHFIQFKVN</sequence>
<feature type="non-terminal residue" evidence="1">
    <location>
        <position position="105"/>
    </location>
</feature>
<evidence type="ECO:0000313" key="2">
    <source>
        <dbReference type="Proteomes" id="UP000824120"/>
    </source>
</evidence>
<protein>
    <submittedName>
        <fullName evidence="1">Uncharacterized protein</fullName>
    </submittedName>
</protein>
<dbReference type="EMBL" id="JACXVP010000003">
    <property type="protein sequence ID" value="KAG5615764.1"/>
    <property type="molecule type" value="Genomic_DNA"/>
</dbReference>
<proteinExistence type="predicted"/>
<gene>
    <name evidence="1" type="ORF">H5410_015588</name>
</gene>
<reference evidence="1 2" key="1">
    <citation type="submission" date="2020-09" db="EMBL/GenBank/DDBJ databases">
        <title>De no assembly of potato wild relative species, Solanum commersonii.</title>
        <authorList>
            <person name="Cho K."/>
        </authorList>
    </citation>
    <scope>NUCLEOTIDE SEQUENCE [LARGE SCALE GENOMIC DNA]</scope>
    <source>
        <strain evidence="1">LZ3.2</strain>
        <tissue evidence="1">Leaf</tissue>
    </source>
</reference>